<dbReference type="OMA" id="QCLFDRG"/>
<dbReference type="STRING" id="137246.A0A401SRU6"/>
<gene>
    <name evidence="3" type="ORF">chiPu_0011582</name>
</gene>
<dbReference type="InterPro" id="IPR019734">
    <property type="entry name" value="TPR_rpt"/>
</dbReference>
<evidence type="ECO:0000256" key="1">
    <source>
        <dbReference type="PROSITE-ProRule" id="PRU00339"/>
    </source>
</evidence>
<feature type="repeat" description="TPR" evidence="1">
    <location>
        <begin position="389"/>
        <end position="422"/>
    </location>
</feature>
<dbReference type="EMBL" id="BEZZ01000486">
    <property type="protein sequence ID" value="GCC33115.1"/>
    <property type="molecule type" value="Genomic_DNA"/>
</dbReference>
<protein>
    <submittedName>
        <fullName evidence="3">Uncharacterized protein</fullName>
    </submittedName>
</protein>
<feature type="compositionally biased region" description="Basic and acidic residues" evidence="2">
    <location>
        <begin position="12"/>
        <end position="24"/>
    </location>
</feature>
<dbReference type="Pfam" id="PF13181">
    <property type="entry name" value="TPR_8"/>
    <property type="match status" value="1"/>
</dbReference>
<dbReference type="SUPFAM" id="SSF48452">
    <property type="entry name" value="TPR-like"/>
    <property type="match status" value="2"/>
</dbReference>
<name>A0A401SRU6_CHIPU</name>
<organism evidence="3 4">
    <name type="scientific">Chiloscyllium punctatum</name>
    <name type="common">Brownbanded bambooshark</name>
    <name type="synonym">Hemiscyllium punctatum</name>
    <dbReference type="NCBI Taxonomy" id="137246"/>
    <lineage>
        <taxon>Eukaryota</taxon>
        <taxon>Metazoa</taxon>
        <taxon>Chordata</taxon>
        <taxon>Craniata</taxon>
        <taxon>Vertebrata</taxon>
        <taxon>Chondrichthyes</taxon>
        <taxon>Elasmobranchii</taxon>
        <taxon>Galeomorphii</taxon>
        <taxon>Galeoidea</taxon>
        <taxon>Orectolobiformes</taxon>
        <taxon>Hemiscylliidae</taxon>
        <taxon>Chiloscyllium</taxon>
    </lineage>
</organism>
<reference evidence="3 4" key="1">
    <citation type="journal article" date="2018" name="Nat. Ecol. Evol.">
        <title>Shark genomes provide insights into elasmobranch evolution and the origin of vertebrates.</title>
        <authorList>
            <person name="Hara Y"/>
            <person name="Yamaguchi K"/>
            <person name="Onimaru K"/>
            <person name="Kadota M"/>
            <person name="Koyanagi M"/>
            <person name="Keeley SD"/>
            <person name="Tatsumi K"/>
            <person name="Tanaka K"/>
            <person name="Motone F"/>
            <person name="Kageyama Y"/>
            <person name="Nozu R"/>
            <person name="Adachi N"/>
            <person name="Nishimura O"/>
            <person name="Nakagawa R"/>
            <person name="Tanegashima C"/>
            <person name="Kiyatake I"/>
            <person name="Matsumoto R"/>
            <person name="Murakumo K"/>
            <person name="Nishida K"/>
            <person name="Terakita A"/>
            <person name="Kuratani S"/>
            <person name="Sato K"/>
            <person name="Hyodo S Kuraku.S."/>
        </authorList>
    </citation>
    <scope>NUCLEOTIDE SEQUENCE [LARGE SCALE GENOMIC DNA]</scope>
</reference>
<evidence type="ECO:0000313" key="3">
    <source>
        <dbReference type="EMBL" id="GCC33115.1"/>
    </source>
</evidence>
<feature type="repeat" description="TPR" evidence="1">
    <location>
        <begin position="430"/>
        <end position="463"/>
    </location>
</feature>
<proteinExistence type="predicted"/>
<dbReference type="AlphaFoldDB" id="A0A401SRU6"/>
<comment type="caution">
    <text evidence="3">The sequence shown here is derived from an EMBL/GenBank/DDBJ whole genome shotgun (WGS) entry which is preliminary data.</text>
</comment>
<dbReference type="OrthoDB" id="1926212at2759"/>
<dbReference type="PANTHER" id="PTHR45153">
    <property type="entry name" value="TETRATRICOPEPTIDE REPEAT PROTEIN 16"/>
    <property type="match status" value="1"/>
</dbReference>
<dbReference type="PANTHER" id="PTHR45153:SF1">
    <property type="entry name" value="TETRATRICOPEPTIDE REPEAT PROTEIN 16"/>
    <property type="match status" value="1"/>
</dbReference>
<evidence type="ECO:0000256" key="2">
    <source>
        <dbReference type="SAM" id="MobiDB-lite"/>
    </source>
</evidence>
<dbReference type="Gene3D" id="1.25.40.10">
    <property type="entry name" value="Tetratricopeptide repeat domain"/>
    <property type="match status" value="5"/>
</dbReference>
<sequence>MENNVIMEESEEPKQREEHHSQSLIKVDDLMPEIDVFPTALSEEQLEAATEKARQNFFGSSGIFHLDDIVEKNDTVSIIINDRAKEHFLQGNHFLHFGDLEEAVFSFSKAIALNPQMKEFYLRRAEAYLKIGDFQSSIVNYRMASSLDPSDEDLRSQIALTLYIQGQSLFEMKLYMNALEVFVQASEMQLENHHYHMRSVEALIALGRLEDSLQLVNEQLENVKTNPELYILRARLHDHFNQIANCYQDVSSALDLDPTHQEALSLMATLVSRAEEAKMRAINKSLIGNLKSALDNINEAIDNNPNKADYFVFRGTLYRKFKNFNAAIDDYLFILDKLSKTKESDIYLETQKQLLLTYNDFAVHCYHKGFFEEAITLLNLCIRGEKQQKGLYINRGDCFLKQCNLDFALLDYEQAHELDPEDWRVQIRIAAINNEKGLMEHQNGNYQQAEQQFTHAIESNPQVSQYYLHRAKTRAILQQISGSQEDAIISLLLDVRNKEVIPLLTHLFPGKSRDEILASKIVASARATLNASLYSCASPVRKKIQERRTLTTNQACENVDREKDVQKAESNFAPCIKEADLYKEIVERKKMVSAI</sequence>
<keyword evidence="4" id="KW-1185">Reference proteome</keyword>
<feature type="repeat" description="TPR" evidence="1">
    <location>
        <begin position="84"/>
        <end position="117"/>
    </location>
</feature>
<feature type="region of interest" description="Disordered" evidence="2">
    <location>
        <begin position="1"/>
        <end position="24"/>
    </location>
</feature>
<dbReference type="PROSITE" id="PS50005">
    <property type="entry name" value="TPR"/>
    <property type="match status" value="4"/>
</dbReference>
<keyword evidence="1" id="KW-0802">TPR repeat</keyword>
<dbReference type="InterPro" id="IPR011990">
    <property type="entry name" value="TPR-like_helical_dom_sf"/>
</dbReference>
<dbReference type="Proteomes" id="UP000287033">
    <property type="component" value="Unassembled WGS sequence"/>
</dbReference>
<dbReference type="SMART" id="SM00028">
    <property type="entry name" value="TPR"/>
    <property type="match status" value="8"/>
</dbReference>
<evidence type="ECO:0000313" key="4">
    <source>
        <dbReference type="Proteomes" id="UP000287033"/>
    </source>
</evidence>
<accession>A0A401SRU6</accession>
<feature type="repeat" description="TPR" evidence="1">
    <location>
        <begin position="118"/>
        <end position="151"/>
    </location>
</feature>
<dbReference type="Pfam" id="PF13432">
    <property type="entry name" value="TPR_16"/>
    <property type="match status" value="1"/>
</dbReference>